<name>A0A7S2AJ54_9STRA</name>
<evidence type="ECO:0000256" key="7">
    <source>
        <dbReference type="ARBA" id="ARBA00023242"/>
    </source>
</evidence>
<dbReference type="GO" id="GO:0001671">
    <property type="term" value="F:ATPase activator activity"/>
    <property type="evidence" value="ECO:0007669"/>
    <property type="project" value="InterPro"/>
</dbReference>
<feature type="compositionally biased region" description="Low complexity" evidence="9">
    <location>
        <begin position="134"/>
        <end position="157"/>
    </location>
</feature>
<dbReference type="GO" id="GO:0005675">
    <property type="term" value="C:transcription factor TFIIH holo complex"/>
    <property type="evidence" value="ECO:0007669"/>
    <property type="project" value="TreeGrafter"/>
</dbReference>
<proteinExistence type="inferred from homology"/>
<evidence type="ECO:0000256" key="1">
    <source>
        <dbReference type="ARBA" id="ARBA00004123"/>
    </source>
</evidence>
<evidence type="ECO:0000256" key="9">
    <source>
        <dbReference type="SAM" id="MobiDB-lite"/>
    </source>
</evidence>
<accession>A0A7S2AJ54</accession>
<dbReference type="GO" id="GO:0000439">
    <property type="term" value="C:transcription factor TFIIH core complex"/>
    <property type="evidence" value="ECO:0007669"/>
    <property type="project" value="InterPro"/>
</dbReference>
<comment type="subcellular location">
    <subcellularLocation>
        <location evidence="1 8">Nucleus</location>
    </subcellularLocation>
</comment>
<evidence type="ECO:0000256" key="2">
    <source>
        <dbReference type="ARBA" id="ARBA00007132"/>
    </source>
</evidence>
<evidence type="ECO:0000256" key="3">
    <source>
        <dbReference type="ARBA" id="ARBA00022763"/>
    </source>
</evidence>
<evidence type="ECO:0000256" key="4">
    <source>
        <dbReference type="ARBA" id="ARBA00023015"/>
    </source>
</evidence>
<gene>
    <name evidence="11" type="ORF">DSPE1174_LOCUS472</name>
</gene>
<organism evidence="11">
    <name type="scientific">Octactis speculum</name>
    <dbReference type="NCBI Taxonomy" id="3111310"/>
    <lineage>
        <taxon>Eukaryota</taxon>
        <taxon>Sar</taxon>
        <taxon>Stramenopiles</taxon>
        <taxon>Ochrophyta</taxon>
        <taxon>Dictyochophyceae</taxon>
        <taxon>Dictyochales</taxon>
        <taxon>Dictyochaceae</taxon>
        <taxon>Octactis</taxon>
    </lineage>
</organism>
<protein>
    <recommendedName>
        <fullName evidence="8">General transcription factor IIH subunit 4</fullName>
    </recommendedName>
</protein>
<dbReference type="EMBL" id="HBGS01000863">
    <property type="protein sequence ID" value="CAD9369409.1"/>
    <property type="molecule type" value="Transcribed_RNA"/>
</dbReference>
<dbReference type="InterPro" id="IPR040662">
    <property type="entry name" value="Tfb2_C"/>
</dbReference>
<dbReference type="Gene3D" id="3.30.70.2610">
    <property type="match status" value="1"/>
</dbReference>
<feature type="region of interest" description="Disordered" evidence="9">
    <location>
        <begin position="125"/>
        <end position="161"/>
    </location>
</feature>
<evidence type="ECO:0000256" key="5">
    <source>
        <dbReference type="ARBA" id="ARBA00023163"/>
    </source>
</evidence>
<evidence type="ECO:0000259" key="10">
    <source>
        <dbReference type="Pfam" id="PF18307"/>
    </source>
</evidence>
<keyword evidence="7 8" id="KW-0539">Nucleus</keyword>
<sequence length="346" mass="38448">MTAFRREGGAEELRISTKGYEFLLQNVHVQMWRFVQQYLTDGNQLEILSFLCQLSYCRVGQDYPVKALSKAQQALLDEFVGFGLIYRRSAVSRPSKGSKPSKPSSRFYPTSVACNLLMGPSGIRNSGGMTETATSNNPTPSSGPSPSSSGNNNNRSSKQQPGVVNLSHFETIVQTNFQVVAYTTNDLHFRMLGLFAELKTVLPNAIIAVITRRAFQAALADGITAAQVLSFLETNLHPLAQQRRVKASGSKNSSTGAQVIPETVREQLHLWEQERDRVKYDQGVLHTFGASHSTEGFRELVEVTIDMDVHLWSDPGTKTLIVKQTRPDEVDVVGEYMRQQSRHSHS</sequence>
<keyword evidence="3 8" id="KW-0227">DNA damage</keyword>
<dbReference type="PANTHER" id="PTHR13152:SF0">
    <property type="entry name" value="GENERAL TRANSCRIPTION FACTOR IIH SUBUNIT 4"/>
    <property type="match status" value="1"/>
</dbReference>
<dbReference type="AlphaFoldDB" id="A0A7S2AJ54"/>
<keyword evidence="4 8" id="KW-0805">Transcription regulation</keyword>
<comment type="function">
    <text evidence="8">Component of the general transcription and DNA repair factor IIH (TFIIH) core complex which is involved in general and transcription-coupled nucleotide excision repair (NER) of damaged DNA.</text>
</comment>
<reference evidence="11" key="1">
    <citation type="submission" date="2021-01" db="EMBL/GenBank/DDBJ databases">
        <authorList>
            <person name="Corre E."/>
            <person name="Pelletier E."/>
            <person name="Niang G."/>
            <person name="Scheremetjew M."/>
            <person name="Finn R."/>
            <person name="Kale V."/>
            <person name="Holt S."/>
            <person name="Cochrane G."/>
            <person name="Meng A."/>
            <person name="Brown T."/>
            <person name="Cohen L."/>
        </authorList>
    </citation>
    <scope>NUCLEOTIDE SEQUENCE</scope>
    <source>
        <strain evidence="11">CCMP1381</strain>
    </source>
</reference>
<dbReference type="Pfam" id="PF03849">
    <property type="entry name" value="Tfb2"/>
    <property type="match status" value="1"/>
</dbReference>
<keyword evidence="5 8" id="KW-0804">Transcription</keyword>
<dbReference type="Pfam" id="PF18307">
    <property type="entry name" value="Tfb2_C"/>
    <property type="match status" value="1"/>
</dbReference>
<evidence type="ECO:0000313" key="11">
    <source>
        <dbReference type="EMBL" id="CAD9369409.1"/>
    </source>
</evidence>
<dbReference type="GO" id="GO:0006289">
    <property type="term" value="P:nucleotide-excision repair"/>
    <property type="evidence" value="ECO:0007669"/>
    <property type="project" value="InterPro"/>
</dbReference>
<feature type="domain" description="Transcription factor Tfb2 C-terminal" evidence="10">
    <location>
        <begin position="266"/>
        <end position="330"/>
    </location>
</feature>
<evidence type="ECO:0000256" key="6">
    <source>
        <dbReference type="ARBA" id="ARBA00023204"/>
    </source>
</evidence>
<comment type="similarity">
    <text evidence="2 8">Belongs to the TFB2 family.</text>
</comment>
<dbReference type="InterPro" id="IPR004598">
    <property type="entry name" value="TFIIH_p52/Tfb2"/>
</dbReference>
<keyword evidence="6 8" id="KW-0234">DNA repair</keyword>
<dbReference type="PANTHER" id="PTHR13152">
    <property type="entry name" value="TFIIH, POLYPEPTIDE 4"/>
    <property type="match status" value="1"/>
</dbReference>
<dbReference type="GO" id="GO:0003690">
    <property type="term" value="F:double-stranded DNA binding"/>
    <property type="evidence" value="ECO:0007669"/>
    <property type="project" value="TreeGrafter"/>
</dbReference>
<evidence type="ECO:0000256" key="8">
    <source>
        <dbReference type="RuleBase" id="RU364024"/>
    </source>
</evidence>